<reference evidence="12 13" key="1">
    <citation type="submission" date="2020-10" db="EMBL/GenBank/DDBJ databases">
        <title>The Coptis chinensis genome and diversification of protoberbering-type alkaloids.</title>
        <authorList>
            <person name="Wang B."/>
            <person name="Shu S."/>
            <person name="Song C."/>
            <person name="Liu Y."/>
        </authorList>
    </citation>
    <scope>NUCLEOTIDE SEQUENCE [LARGE SCALE GENOMIC DNA]</scope>
    <source>
        <strain evidence="12">HL-2020</strain>
        <tissue evidence="12">Leaf</tissue>
    </source>
</reference>
<comment type="subcellular location">
    <subcellularLocation>
        <location evidence="1">Mitochondrion inner membrane</location>
        <topology evidence="1">Multi-pass membrane protein</topology>
    </subcellularLocation>
</comment>
<evidence type="ECO:0000256" key="5">
    <source>
        <dbReference type="ARBA" id="ARBA00022792"/>
    </source>
</evidence>
<evidence type="ECO:0000256" key="4">
    <source>
        <dbReference type="ARBA" id="ARBA00022692"/>
    </source>
</evidence>
<evidence type="ECO:0000256" key="2">
    <source>
        <dbReference type="ARBA" id="ARBA00008444"/>
    </source>
</evidence>
<keyword evidence="3" id="KW-0813">Transport</keyword>
<comment type="caution">
    <text evidence="12">The sequence shown here is derived from an EMBL/GenBank/DDBJ whole genome shotgun (WGS) entry which is preliminary data.</text>
</comment>
<keyword evidence="6" id="KW-0653">Protein transport</keyword>
<keyword evidence="4 11" id="KW-0812">Transmembrane</keyword>
<proteinExistence type="inferred from homology"/>
<dbReference type="GO" id="GO:0008320">
    <property type="term" value="F:protein transmembrane transporter activity"/>
    <property type="evidence" value="ECO:0007669"/>
    <property type="project" value="TreeGrafter"/>
</dbReference>
<dbReference type="PANTHER" id="PTHR10485:SF0">
    <property type="entry name" value="AT05822P-RELATED"/>
    <property type="match status" value="1"/>
</dbReference>
<keyword evidence="7 11" id="KW-1133">Transmembrane helix</keyword>
<keyword evidence="9" id="KW-0496">Mitochondrion</keyword>
<dbReference type="GO" id="GO:0005744">
    <property type="term" value="C:TIM23 mitochondrial import inner membrane translocase complex"/>
    <property type="evidence" value="ECO:0007669"/>
    <property type="project" value="TreeGrafter"/>
</dbReference>
<evidence type="ECO:0000256" key="7">
    <source>
        <dbReference type="ARBA" id="ARBA00022989"/>
    </source>
</evidence>
<dbReference type="GO" id="GO:0030150">
    <property type="term" value="P:protein import into mitochondrial matrix"/>
    <property type="evidence" value="ECO:0007669"/>
    <property type="project" value="TreeGrafter"/>
</dbReference>
<dbReference type="OrthoDB" id="2261329at2759"/>
<keyword evidence="8" id="KW-0811">Translocation</keyword>
<dbReference type="AlphaFoldDB" id="A0A835HYW0"/>
<evidence type="ECO:0000256" key="11">
    <source>
        <dbReference type="SAM" id="Phobius"/>
    </source>
</evidence>
<accession>A0A835HYW0</accession>
<keyword evidence="10 11" id="KW-0472">Membrane</keyword>
<sequence length="183" mass="19513">MSVGHTENSREPCPDRILDDLGGAFSMGCVGGSVFHFIKGAKNSPLGDRLSGGFQTARMSAPLTATGGFLQMRQGLKVSGKSAVVGGVLLALIEGAGIALNMLFAPNPQNMPIENNPYQTMPMSKETVLRAGPVEKEKAGWFGAGGMFGRKKKEEKEGGEKKYEEVFDSFDTPAATMPSFDYK</sequence>
<dbReference type="PANTHER" id="PTHR10485">
    <property type="entry name" value="MITOCHONDRIAL IMPORT INNER MEMBRANE TRANSLOCASE SUBUNIT TIM-17"/>
    <property type="match status" value="1"/>
</dbReference>
<dbReference type="EMBL" id="JADFTS010000005">
    <property type="protein sequence ID" value="KAF9606672.1"/>
    <property type="molecule type" value="Genomic_DNA"/>
</dbReference>
<protein>
    <submittedName>
        <fullName evidence="12">Uncharacterized protein</fullName>
    </submittedName>
</protein>
<evidence type="ECO:0000256" key="1">
    <source>
        <dbReference type="ARBA" id="ARBA00004448"/>
    </source>
</evidence>
<name>A0A835HYW0_9MAGN</name>
<gene>
    <name evidence="12" type="ORF">IFM89_027716</name>
</gene>
<keyword evidence="5" id="KW-0999">Mitochondrion inner membrane</keyword>
<dbReference type="Proteomes" id="UP000631114">
    <property type="component" value="Unassembled WGS sequence"/>
</dbReference>
<evidence type="ECO:0000256" key="8">
    <source>
        <dbReference type="ARBA" id="ARBA00023010"/>
    </source>
</evidence>
<evidence type="ECO:0000313" key="12">
    <source>
        <dbReference type="EMBL" id="KAF9606672.1"/>
    </source>
</evidence>
<organism evidence="12 13">
    <name type="scientific">Coptis chinensis</name>
    <dbReference type="NCBI Taxonomy" id="261450"/>
    <lineage>
        <taxon>Eukaryota</taxon>
        <taxon>Viridiplantae</taxon>
        <taxon>Streptophyta</taxon>
        <taxon>Embryophyta</taxon>
        <taxon>Tracheophyta</taxon>
        <taxon>Spermatophyta</taxon>
        <taxon>Magnoliopsida</taxon>
        <taxon>Ranunculales</taxon>
        <taxon>Ranunculaceae</taxon>
        <taxon>Coptidoideae</taxon>
        <taxon>Coptis</taxon>
    </lineage>
</organism>
<evidence type="ECO:0000313" key="13">
    <source>
        <dbReference type="Proteomes" id="UP000631114"/>
    </source>
</evidence>
<keyword evidence="13" id="KW-1185">Reference proteome</keyword>
<evidence type="ECO:0000256" key="6">
    <source>
        <dbReference type="ARBA" id="ARBA00022927"/>
    </source>
</evidence>
<feature type="transmembrane region" description="Helical" evidence="11">
    <location>
        <begin position="82"/>
        <end position="104"/>
    </location>
</feature>
<evidence type="ECO:0000256" key="3">
    <source>
        <dbReference type="ARBA" id="ARBA00022448"/>
    </source>
</evidence>
<evidence type="ECO:0000256" key="9">
    <source>
        <dbReference type="ARBA" id="ARBA00023128"/>
    </source>
</evidence>
<comment type="similarity">
    <text evidence="2">Belongs to the Tim17/Tim22/Tim23 family.</text>
</comment>
<evidence type="ECO:0000256" key="10">
    <source>
        <dbReference type="ARBA" id="ARBA00023136"/>
    </source>
</evidence>